<dbReference type="SUPFAM" id="SSF48403">
    <property type="entry name" value="Ankyrin repeat"/>
    <property type="match status" value="1"/>
</dbReference>
<evidence type="ECO:0000256" key="1">
    <source>
        <dbReference type="SAM" id="MobiDB-lite"/>
    </source>
</evidence>
<comment type="caution">
    <text evidence="2">The sequence shown here is derived from an EMBL/GenBank/DDBJ whole genome shotgun (WGS) entry which is preliminary data.</text>
</comment>
<reference evidence="2 3" key="1">
    <citation type="submission" date="2024-07" db="EMBL/GenBank/DDBJ databases">
        <title>Section-level genome sequencing and comparative genomics of Aspergillus sections Usti and Cavernicolus.</title>
        <authorList>
            <consortium name="Lawrence Berkeley National Laboratory"/>
            <person name="Nybo J.L."/>
            <person name="Vesth T.C."/>
            <person name="Theobald S."/>
            <person name="Frisvad J.C."/>
            <person name="Larsen T.O."/>
            <person name="Kjaerboelling I."/>
            <person name="Rothschild-Mancinelli K."/>
            <person name="Lyhne E.K."/>
            <person name="Kogle M.E."/>
            <person name="Barry K."/>
            <person name="Clum A."/>
            <person name="Na H."/>
            <person name="Ledsgaard L."/>
            <person name="Lin J."/>
            <person name="Lipzen A."/>
            <person name="Kuo A."/>
            <person name="Riley R."/>
            <person name="Mondo S."/>
            <person name="LaButti K."/>
            <person name="Haridas S."/>
            <person name="Pangalinan J."/>
            <person name="Salamov A.A."/>
            <person name="Simmons B.A."/>
            <person name="Magnuson J.K."/>
            <person name="Chen J."/>
            <person name="Drula E."/>
            <person name="Henrissat B."/>
            <person name="Wiebenga A."/>
            <person name="Lubbers R.J."/>
            <person name="Gomes A.C."/>
            <person name="Makela M.R."/>
            <person name="Stajich J."/>
            <person name="Grigoriev I.V."/>
            <person name="Mortensen U.H."/>
            <person name="De vries R.P."/>
            <person name="Baker S.E."/>
            <person name="Andersen M.R."/>
        </authorList>
    </citation>
    <scope>NUCLEOTIDE SEQUENCE [LARGE SCALE GENOMIC DNA]</scope>
    <source>
        <strain evidence="2 3">CBS 600.67</strain>
    </source>
</reference>
<evidence type="ECO:0000313" key="3">
    <source>
        <dbReference type="Proteomes" id="UP001610335"/>
    </source>
</evidence>
<gene>
    <name evidence="2" type="ORF">BDW59DRAFT_164496</name>
</gene>
<evidence type="ECO:0000313" key="2">
    <source>
        <dbReference type="EMBL" id="KAL2820802.1"/>
    </source>
</evidence>
<dbReference type="InterPro" id="IPR036770">
    <property type="entry name" value="Ankyrin_rpt-contain_sf"/>
</dbReference>
<keyword evidence="3" id="KW-1185">Reference proteome</keyword>
<evidence type="ECO:0008006" key="4">
    <source>
        <dbReference type="Google" id="ProtNLM"/>
    </source>
</evidence>
<feature type="region of interest" description="Disordered" evidence="1">
    <location>
        <begin position="1"/>
        <end position="36"/>
    </location>
</feature>
<feature type="compositionally biased region" description="Polar residues" evidence="1">
    <location>
        <begin position="1"/>
        <end position="14"/>
    </location>
</feature>
<feature type="compositionally biased region" description="Low complexity" evidence="1">
    <location>
        <begin position="22"/>
        <end position="36"/>
    </location>
</feature>
<proteinExistence type="predicted"/>
<name>A0ABR4HZK1_9EURO</name>
<sequence length="333" mass="36536">MDSLNLSPSEAMSSTDDDRTISDNNSVDSPDVDSPNAEMSYSDLLFSPGMMNIINAIDTAAMDTTAIDATPMSAPNPDGTINPALLTIDPAAATIMGKCRPIIETMGQKLWNAIFANNINALMYLMNNGAKPMSPIPGGSTALDMAIRMGHVSIVRLFHLLPVTVAEIGLRSLLTAITEDQSEIVQVVMEMGMREEMASSEAMKAIVFGWACKYGTPSMLDTLCDYVPSFNWKAYRLWCLNAADESRNRETDRKIGELVRSYVVKEDANGTVDTSECVIATKRVAPLFTIMYNFTLANPEVPIKELLWDEFVTPAPQNPFKYDPEYDLGLGLF</sequence>
<dbReference type="Gene3D" id="1.25.40.20">
    <property type="entry name" value="Ankyrin repeat-containing domain"/>
    <property type="match status" value="1"/>
</dbReference>
<dbReference type="Pfam" id="PF13637">
    <property type="entry name" value="Ank_4"/>
    <property type="match status" value="1"/>
</dbReference>
<dbReference type="EMBL" id="JBFXLS010000068">
    <property type="protein sequence ID" value="KAL2820802.1"/>
    <property type="molecule type" value="Genomic_DNA"/>
</dbReference>
<accession>A0ABR4HZK1</accession>
<organism evidence="2 3">
    <name type="scientific">Aspergillus cavernicola</name>
    <dbReference type="NCBI Taxonomy" id="176166"/>
    <lineage>
        <taxon>Eukaryota</taxon>
        <taxon>Fungi</taxon>
        <taxon>Dikarya</taxon>
        <taxon>Ascomycota</taxon>
        <taxon>Pezizomycotina</taxon>
        <taxon>Eurotiomycetes</taxon>
        <taxon>Eurotiomycetidae</taxon>
        <taxon>Eurotiales</taxon>
        <taxon>Aspergillaceae</taxon>
        <taxon>Aspergillus</taxon>
        <taxon>Aspergillus subgen. Nidulantes</taxon>
    </lineage>
</organism>
<dbReference type="InterPro" id="IPR002110">
    <property type="entry name" value="Ankyrin_rpt"/>
</dbReference>
<protein>
    <recommendedName>
        <fullName evidence="4">Ankyrin repeat-containing domain protein</fullName>
    </recommendedName>
</protein>
<dbReference type="Proteomes" id="UP001610335">
    <property type="component" value="Unassembled WGS sequence"/>
</dbReference>